<keyword evidence="1" id="KW-0732">Signal</keyword>
<dbReference type="AlphaFoldDB" id="A0A9X2L3D7"/>
<sequence length="395" mass="42862">MNKRSLKICLALFVLALIGVVPNKFASAQDITLNVEPGPILDNAQTLSLTGLGIDTEGQGPVLISATMENLSDETIDNLYFELIVSAGKIGNIVEVTQNASRPFSLKPFQSVYFTNNDLANERIPGIDQTFSFTGGLTTEGEDFLSDLSGSTTLPRDTYTLELILFRVTDAQGRQNLARDIAEIGGGSMTAASFEEGNIYLKTPGDVVGTESEITNPFPQFSWEGENNVSYRLLVVEQRGQDSPESLLASAKSSAPVGNGGSLLSFENLDVIVQANSFQFPSSGVQPLEKGKTYYWQVVTTVQSSGDTEEVSSEIWSFVLKDAGQATATAPISAEVRRAIERLIGQDAYQRLKDRGFTLESIQYDGQEFTGPAASLKLEELLQKIRDEEIIVEGN</sequence>
<protein>
    <submittedName>
        <fullName evidence="2">Uncharacterized protein</fullName>
    </submittedName>
</protein>
<evidence type="ECO:0000313" key="3">
    <source>
        <dbReference type="Proteomes" id="UP001139125"/>
    </source>
</evidence>
<reference evidence="2" key="1">
    <citation type="submission" date="2022-06" db="EMBL/GenBank/DDBJ databases">
        <title>Gracilimonas sp. CAU 1638 isolated from sea sediment.</title>
        <authorList>
            <person name="Kim W."/>
        </authorList>
    </citation>
    <scope>NUCLEOTIDE SEQUENCE</scope>
    <source>
        <strain evidence="2">CAU 1638</strain>
    </source>
</reference>
<dbReference type="Proteomes" id="UP001139125">
    <property type="component" value="Unassembled WGS sequence"/>
</dbReference>
<dbReference type="RefSeq" id="WP_255134484.1">
    <property type="nucleotide sequence ID" value="NZ_JANDBC010000001.1"/>
</dbReference>
<proteinExistence type="predicted"/>
<evidence type="ECO:0000313" key="2">
    <source>
        <dbReference type="EMBL" id="MCP9291621.1"/>
    </source>
</evidence>
<dbReference type="EMBL" id="JANDBC010000001">
    <property type="protein sequence ID" value="MCP9291621.1"/>
    <property type="molecule type" value="Genomic_DNA"/>
</dbReference>
<comment type="caution">
    <text evidence="2">The sequence shown here is derived from an EMBL/GenBank/DDBJ whole genome shotgun (WGS) entry which is preliminary data.</text>
</comment>
<feature type="chain" id="PRO_5040831016" evidence="1">
    <location>
        <begin position="27"/>
        <end position="395"/>
    </location>
</feature>
<evidence type="ECO:0000256" key="1">
    <source>
        <dbReference type="SAM" id="SignalP"/>
    </source>
</evidence>
<keyword evidence="3" id="KW-1185">Reference proteome</keyword>
<feature type="signal peptide" evidence="1">
    <location>
        <begin position="1"/>
        <end position="26"/>
    </location>
</feature>
<gene>
    <name evidence="2" type="ORF">NM125_08515</name>
</gene>
<dbReference type="InterPro" id="IPR013783">
    <property type="entry name" value="Ig-like_fold"/>
</dbReference>
<dbReference type="Gene3D" id="2.60.40.10">
    <property type="entry name" value="Immunoglobulins"/>
    <property type="match status" value="1"/>
</dbReference>
<organism evidence="2 3">
    <name type="scientific">Gracilimonas sediminicola</name>
    <dbReference type="NCBI Taxonomy" id="2952158"/>
    <lineage>
        <taxon>Bacteria</taxon>
        <taxon>Pseudomonadati</taxon>
        <taxon>Balneolota</taxon>
        <taxon>Balneolia</taxon>
        <taxon>Balneolales</taxon>
        <taxon>Balneolaceae</taxon>
        <taxon>Gracilimonas</taxon>
    </lineage>
</organism>
<name>A0A9X2L3D7_9BACT</name>
<accession>A0A9X2L3D7</accession>